<dbReference type="Pfam" id="PF00079">
    <property type="entry name" value="Serpin"/>
    <property type="match status" value="1"/>
</dbReference>
<dbReference type="InterPro" id="IPR042185">
    <property type="entry name" value="Serpin_sf_2"/>
</dbReference>
<feature type="chain" id="PRO_5040497638" description="Serpin domain-containing protein" evidence="5">
    <location>
        <begin position="18"/>
        <end position="391"/>
    </location>
</feature>
<evidence type="ECO:0000256" key="3">
    <source>
        <dbReference type="ARBA" id="ARBA00022900"/>
    </source>
</evidence>
<dbReference type="SUPFAM" id="SSF56574">
    <property type="entry name" value="Serpins"/>
    <property type="match status" value="1"/>
</dbReference>
<protein>
    <recommendedName>
        <fullName evidence="6">Serpin domain-containing protein</fullName>
    </recommendedName>
</protein>
<dbReference type="OrthoDB" id="9518664at2759"/>
<dbReference type="AlphaFoldDB" id="A0A9N9XR69"/>
<keyword evidence="3" id="KW-0722">Serine protease inhibitor</keyword>
<evidence type="ECO:0000256" key="1">
    <source>
        <dbReference type="ARBA" id="ARBA00009500"/>
    </source>
</evidence>
<evidence type="ECO:0000313" key="8">
    <source>
        <dbReference type="Proteomes" id="UP001153712"/>
    </source>
</evidence>
<dbReference type="InterPro" id="IPR042178">
    <property type="entry name" value="Serpin_sf_1"/>
</dbReference>
<dbReference type="PANTHER" id="PTHR11461">
    <property type="entry name" value="SERINE PROTEASE INHIBITOR, SERPIN"/>
    <property type="match status" value="1"/>
</dbReference>
<organism evidence="7 8">
    <name type="scientific">Phyllotreta striolata</name>
    <name type="common">Striped flea beetle</name>
    <name type="synonym">Crioceris striolata</name>
    <dbReference type="NCBI Taxonomy" id="444603"/>
    <lineage>
        <taxon>Eukaryota</taxon>
        <taxon>Metazoa</taxon>
        <taxon>Ecdysozoa</taxon>
        <taxon>Arthropoda</taxon>
        <taxon>Hexapoda</taxon>
        <taxon>Insecta</taxon>
        <taxon>Pterygota</taxon>
        <taxon>Neoptera</taxon>
        <taxon>Endopterygota</taxon>
        <taxon>Coleoptera</taxon>
        <taxon>Polyphaga</taxon>
        <taxon>Cucujiformia</taxon>
        <taxon>Chrysomeloidea</taxon>
        <taxon>Chrysomelidae</taxon>
        <taxon>Galerucinae</taxon>
        <taxon>Alticini</taxon>
        <taxon>Phyllotreta</taxon>
    </lineage>
</organism>
<dbReference type="InterPro" id="IPR023796">
    <property type="entry name" value="Serpin_dom"/>
</dbReference>
<reference evidence="7" key="1">
    <citation type="submission" date="2022-01" db="EMBL/GenBank/DDBJ databases">
        <authorList>
            <person name="King R."/>
        </authorList>
    </citation>
    <scope>NUCLEOTIDE SEQUENCE</scope>
</reference>
<proteinExistence type="inferred from homology"/>
<evidence type="ECO:0000256" key="2">
    <source>
        <dbReference type="ARBA" id="ARBA00022690"/>
    </source>
</evidence>
<dbReference type="Proteomes" id="UP001153712">
    <property type="component" value="Chromosome 2"/>
</dbReference>
<dbReference type="GO" id="GO:0005615">
    <property type="term" value="C:extracellular space"/>
    <property type="evidence" value="ECO:0007669"/>
    <property type="project" value="InterPro"/>
</dbReference>
<dbReference type="InterPro" id="IPR036186">
    <property type="entry name" value="Serpin_sf"/>
</dbReference>
<evidence type="ECO:0000256" key="4">
    <source>
        <dbReference type="RuleBase" id="RU000411"/>
    </source>
</evidence>
<dbReference type="PROSITE" id="PS00284">
    <property type="entry name" value="SERPIN"/>
    <property type="match status" value="1"/>
</dbReference>
<comment type="similarity">
    <text evidence="1 4">Belongs to the serpin family.</text>
</comment>
<dbReference type="EMBL" id="OU900095">
    <property type="protein sequence ID" value="CAG9858849.1"/>
    <property type="molecule type" value="Genomic_DNA"/>
</dbReference>
<keyword evidence="8" id="KW-1185">Reference proteome</keyword>
<gene>
    <name evidence="7" type="ORF">PHYEVI_LOCUS5236</name>
</gene>
<sequence>MLRYTFLFVTIIVQCLCLPAQQEEPLKEVIDADNKFTSKLMKELSGSEESSYVFSGLSADIITSLLASGAKGSTKSELLLALNLVKNDQQRNDGVKQLTSHLSVDTDKLKILSANKIYPADGFTVSEDFRKTAVDDYDSEVENVDFKNGAQAAGIINKWVEQKTNGKIQNLIDPNQLRSDTKLVLANTLYFSGQWVEPFRFTGNGLFQSKEGQSKEIPMLQDTLQAKFRHCGFYKTKFLELDIADGKASMMFVLPDERDGLSKMENDFVGVSELHSMKSGYVNISIPKFQIETAIDFVPLFKKLGAEQVFRNDADLSGLSSVTGLQVDSIRQKTIIDVTQDGVEAAAATGVQISPTSAVLPVFTFIADRPFLYYIREKNSEAILFAGRYSG</sequence>
<accession>A0A9N9XR69</accession>
<keyword evidence="2" id="KW-0646">Protease inhibitor</keyword>
<evidence type="ECO:0000259" key="6">
    <source>
        <dbReference type="SMART" id="SM00093"/>
    </source>
</evidence>
<feature type="signal peptide" evidence="5">
    <location>
        <begin position="1"/>
        <end position="17"/>
    </location>
</feature>
<dbReference type="SMART" id="SM00093">
    <property type="entry name" value="SERPIN"/>
    <property type="match status" value="1"/>
</dbReference>
<dbReference type="PANTHER" id="PTHR11461:SF211">
    <property type="entry name" value="GH10112P-RELATED"/>
    <property type="match status" value="1"/>
</dbReference>
<dbReference type="Gene3D" id="2.30.39.10">
    <property type="entry name" value="Alpha-1-antitrypsin, domain 1"/>
    <property type="match status" value="1"/>
</dbReference>
<dbReference type="GO" id="GO:0004867">
    <property type="term" value="F:serine-type endopeptidase inhibitor activity"/>
    <property type="evidence" value="ECO:0007669"/>
    <property type="project" value="UniProtKB-KW"/>
</dbReference>
<dbReference type="InterPro" id="IPR000215">
    <property type="entry name" value="Serpin_fam"/>
</dbReference>
<keyword evidence="5" id="KW-0732">Signal</keyword>
<dbReference type="InterPro" id="IPR023795">
    <property type="entry name" value="Serpin_CS"/>
</dbReference>
<dbReference type="Gene3D" id="3.30.497.10">
    <property type="entry name" value="Antithrombin, subunit I, domain 2"/>
    <property type="match status" value="1"/>
</dbReference>
<evidence type="ECO:0000256" key="5">
    <source>
        <dbReference type="SAM" id="SignalP"/>
    </source>
</evidence>
<evidence type="ECO:0000313" key="7">
    <source>
        <dbReference type="EMBL" id="CAG9858849.1"/>
    </source>
</evidence>
<feature type="domain" description="Serpin" evidence="6">
    <location>
        <begin position="38"/>
        <end position="390"/>
    </location>
</feature>
<name>A0A9N9XR69_PHYSR</name>